<name>A0A9N9FMV7_9GLOM</name>
<dbReference type="EMBL" id="CAJVPI010000520">
    <property type="protein sequence ID" value="CAG8545326.1"/>
    <property type="molecule type" value="Genomic_DNA"/>
</dbReference>
<comment type="caution">
    <text evidence="1">The sequence shown here is derived from an EMBL/GenBank/DDBJ whole genome shotgun (WGS) entry which is preliminary data.</text>
</comment>
<gene>
    <name evidence="1" type="ORF">PBRASI_LOCUS4803</name>
</gene>
<accession>A0A9N9FMV7</accession>
<sequence length="91" mass="9419">AAISVVRASSVCCRIIGQIIGGSRIMVKVWASCGDAHLASRRLAGSRSSQPSVFGTSPRVSRGGLETVSGKGLSILRCPNGQPGHGWLEIC</sequence>
<dbReference type="AlphaFoldDB" id="A0A9N9FMV7"/>
<keyword evidence="2" id="KW-1185">Reference proteome</keyword>
<evidence type="ECO:0000313" key="2">
    <source>
        <dbReference type="Proteomes" id="UP000789739"/>
    </source>
</evidence>
<protein>
    <submittedName>
        <fullName evidence="1">3934_t:CDS:1</fullName>
    </submittedName>
</protein>
<evidence type="ECO:0000313" key="1">
    <source>
        <dbReference type="EMBL" id="CAG8545326.1"/>
    </source>
</evidence>
<reference evidence="1" key="1">
    <citation type="submission" date="2021-06" db="EMBL/GenBank/DDBJ databases">
        <authorList>
            <person name="Kallberg Y."/>
            <person name="Tangrot J."/>
            <person name="Rosling A."/>
        </authorList>
    </citation>
    <scope>NUCLEOTIDE SEQUENCE</scope>
    <source>
        <strain evidence="1">BR232B</strain>
    </source>
</reference>
<feature type="non-terminal residue" evidence="1">
    <location>
        <position position="1"/>
    </location>
</feature>
<organism evidence="1 2">
    <name type="scientific">Paraglomus brasilianum</name>
    <dbReference type="NCBI Taxonomy" id="144538"/>
    <lineage>
        <taxon>Eukaryota</taxon>
        <taxon>Fungi</taxon>
        <taxon>Fungi incertae sedis</taxon>
        <taxon>Mucoromycota</taxon>
        <taxon>Glomeromycotina</taxon>
        <taxon>Glomeromycetes</taxon>
        <taxon>Paraglomerales</taxon>
        <taxon>Paraglomeraceae</taxon>
        <taxon>Paraglomus</taxon>
    </lineage>
</organism>
<dbReference type="Proteomes" id="UP000789739">
    <property type="component" value="Unassembled WGS sequence"/>
</dbReference>
<proteinExistence type="predicted"/>